<gene>
    <name evidence="2" type="ORF">KFK09_025580</name>
</gene>
<organism evidence="2 3">
    <name type="scientific">Dendrobium nobile</name>
    <name type="common">Orchid</name>
    <dbReference type="NCBI Taxonomy" id="94219"/>
    <lineage>
        <taxon>Eukaryota</taxon>
        <taxon>Viridiplantae</taxon>
        <taxon>Streptophyta</taxon>
        <taxon>Embryophyta</taxon>
        <taxon>Tracheophyta</taxon>
        <taxon>Spermatophyta</taxon>
        <taxon>Magnoliopsida</taxon>
        <taxon>Liliopsida</taxon>
        <taxon>Asparagales</taxon>
        <taxon>Orchidaceae</taxon>
        <taxon>Epidendroideae</taxon>
        <taxon>Malaxideae</taxon>
        <taxon>Dendrobiinae</taxon>
        <taxon>Dendrobium</taxon>
    </lineage>
</organism>
<feature type="compositionally biased region" description="Basic and acidic residues" evidence="1">
    <location>
        <begin position="73"/>
        <end position="82"/>
    </location>
</feature>
<feature type="region of interest" description="Disordered" evidence="1">
    <location>
        <begin position="1"/>
        <end position="29"/>
    </location>
</feature>
<evidence type="ECO:0000313" key="2">
    <source>
        <dbReference type="EMBL" id="KAI0491320.1"/>
    </source>
</evidence>
<feature type="compositionally biased region" description="Polar residues" evidence="1">
    <location>
        <begin position="19"/>
        <end position="29"/>
    </location>
</feature>
<dbReference type="AlphaFoldDB" id="A0A8T3A500"/>
<name>A0A8T3A500_DENNO</name>
<keyword evidence="3" id="KW-1185">Reference proteome</keyword>
<proteinExistence type="predicted"/>
<accession>A0A8T3A500</accession>
<reference evidence="2" key="1">
    <citation type="journal article" date="2022" name="Front. Genet.">
        <title>Chromosome-Scale Assembly of the Dendrobium nobile Genome Provides Insights Into the Molecular Mechanism of the Biosynthesis of the Medicinal Active Ingredient of Dendrobium.</title>
        <authorList>
            <person name="Xu Q."/>
            <person name="Niu S.-C."/>
            <person name="Li K.-L."/>
            <person name="Zheng P.-J."/>
            <person name="Zhang X.-J."/>
            <person name="Jia Y."/>
            <person name="Liu Y."/>
            <person name="Niu Y.-X."/>
            <person name="Yu L.-H."/>
            <person name="Chen D.-F."/>
            <person name="Zhang G.-Q."/>
        </authorList>
    </citation>
    <scope>NUCLEOTIDE SEQUENCE</scope>
    <source>
        <tissue evidence="2">Leaf</tissue>
    </source>
</reference>
<comment type="caution">
    <text evidence="2">The sequence shown here is derived from an EMBL/GenBank/DDBJ whole genome shotgun (WGS) entry which is preliminary data.</text>
</comment>
<feature type="region of interest" description="Disordered" evidence="1">
    <location>
        <begin position="47"/>
        <end position="110"/>
    </location>
</feature>
<protein>
    <submittedName>
        <fullName evidence="2">Uncharacterized protein</fullName>
    </submittedName>
</protein>
<dbReference type="EMBL" id="JAGYWB010000018">
    <property type="protein sequence ID" value="KAI0491320.1"/>
    <property type="molecule type" value="Genomic_DNA"/>
</dbReference>
<dbReference type="Proteomes" id="UP000829196">
    <property type="component" value="Unassembled WGS sequence"/>
</dbReference>
<sequence>METSLAALDSKPQPKLFSRPNSSPTRSKLSISSVRIHDLLPIQSSDALPVLLRPRSQPPLYSLKPSPLGSSDPNEREREERAIPYLPEPLELRPLPPPPSSDQNRKQERELDCCEGNFLSIARFFGPIQ</sequence>
<feature type="compositionally biased region" description="Low complexity" evidence="1">
    <location>
        <begin position="84"/>
        <end position="93"/>
    </location>
</feature>
<evidence type="ECO:0000313" key="3">
    <source>
        <dbReference type="Proteomes" id="UP000829196"/>
    </source>
</evidence>
<evidence type="ECO:0000256" key="1">
    <source>
        <dbReference type="SAM" id="MobiDB-lite"/>
    </source>
</evidence>